<dbReference type="Gene3D" id="1.10.340.30">
    <property type="entry name" value="Hypothetical protein, domain 2"/>
    <property type="match status" value="1"/>
</dbReference>
<dbReference type="PANTHER" id="PTHR43286:SF1">
    <property type="entry name" value="ENDONUCLEASE III-LIKE PROTEIN 1"/>
    <property type="match status" value="1"/>
</dbReference>
<dbReference type="PANTHER" id="PTHR43286">
    <property type="entry name" value="ENDONUCLEASE III-LIKE PROTEIN 1"/>
    <property type="match status" value="1"/>
</dbReference>
<protein>
    <recommendedName>
        <fullName evidence="8">HhH-GPD domain-containing protein</fullName>
    </recommendedName>
</protein>
<dbReference type="EMBL" id="KN831950">
    <property type="protein sequence ID" value="KIO11429.1"/>
    <property type="molecule type" value="Genomic_DNA"/>
</dbReference>
<evidence type="ECO:0008006" key="8">
    <source>
        <dbReference type="Google" id="ProtNLM"/>
    </source>
</evidence>
<dbReference type="InParanoid" id="A0A0C3PS30"/>
<dbReference type="GO" id="GO:0003906">
    <property type="term" value="F:DNA-(apurinic or apyrimidinic site) endonuclease activity"/>
    <property type="evidence" value="ECO:0007669"/>
    <property type="project" value="TreeGrafter"/>
</dbReference>
<evidence type="ECO:0000256" key="4">
    <source>
        <dbReference type="ARBA" id="ARBA00023295"/>
    </source>
</evidence>
<dbReference type="Proteomes" id="UP000054217">
    <property type="component" value="Unassembled WGS sequence"/>
</dbReference>
<gene>
    <name evidence="6" type="ORF">M404DRAFT_127321</name>
</gene>
<name>A0A0C3PS30_PISTI</name>
<evidence type="ECO:0000256" key="5">
    <source>
        <dbReference type="SAM" id="MobiDB-lite"/>
    </source>
</evidence>
<organism evidence="6 7">
    <name type="scientific">Pisolithus tinctorius Marx 270</name>
    <dbReference type="NCBI Taxonomy" id="870435"/>
    <lineage>
        <taxon>Eukaryota</taxon>
        <taxon>Fungi</taxon>
        <taxon>Dikarya</taxon>
        <taxon>Basidiomycota</taxon>
        <taxon>Agaricomycotina</taxon>
        <taxon>Agaricomycetes</taxon>
        <taxon>Agaricomycetidae</taxon>
        <taxon>Boletales</taxon>
        <taxon>Sclerodermatineae</taxon>
        <taxon>Pisolithaceae</taxon>
        <taxon>Pisolithus</taxon>
    </lineage>
</organism>
<dbReference type="GO" id="GO:0000703">
    <property type="term" value="F:oxidized pyrimidine nucleobase lesion DNA N-glycosylase activity"/>
    <property type="evidence" value="ECO:0007669"/>
    <property type="project" value="TreeGrafter"/>
</dbReference>
<reference evidence="6 7" key="1">
    <citation type="submission" date="2014-04" db="EMBL/GenBank/DDBJ databases">
        <authorList>
            <consortium name="DOE Joint Genome Institute"/>
            <person name="Kuo A."/>
            <person name="Kohler A."/>
            <person name="Costa M.D."/>
            <person name="Nagy L.G."/>
            <person name="Floudas D."/>
            <person name="Copeland A."/>
            <person name="Barry K.W."/>
            <person name="Cichocki N."/>
            <person name="Veneault-Fourrey C."/>
            <person name="LaButti K."/>
            <person name="Lindquist E.A."/>
            <person name="Lipzen A."/>
            <person name="Lundell T."/>
            <person name="Morin E."/>
            <person name="Murat C."/>
            <person name="Sun H."/>
            <person name="Tunlid A."/>
            <person name="Henrissat B."/>
            <person name="Grigoriev I.V."/>
            <person name="Hibbett D.S."/>
            <person name="Martin F."/>
            <person name="Nordberg H.P."/>
            <person name="Cantor M.N."/>
            <person name="Hua S.X."/>
        </authorList>
    </citation>
    <scope>NUCLEOTIDE SEQUENCE [LARGE SCALE GENOMIC DNA]</scope>
    <source>
        <strain evidence="6 7">Marx 270</strain>
    </source>
</reference>
<proteinExistence type="predicted"/>
<reference evidence="7" key="2">
    <citation type="submission" date="2015-01" db="EMBL/GenBank/DDBJ databases">
        <title>Evolutionary Origins and Diversification of the Mycorrhizal Mutualists.</title>
        <authorList>
            <consortium name="DOE Joint Genome Institute"/>
            <consortium name="Mycorrhizal Genomics Consortium"/>
            <person name="Kohler A."/>
            <person name="Kuo A."/>
            <person name="Nagy L.G."/>
            <person name="Floudas D."/>
            <person name="Copeland A."/>
            <person name="Barry K.W."/>
            <person name="Cichocki N."/>
            <person name="Veneault-Fourrey C."/>
            <person name="LaButti K."/>
            <person name="Lindquist E.A."/>
            <person name="Lipzen A."/>
            <person name="Lundell T."/>
            <person name="Morin E."/>
            <person name="Murat C."/>
            <person name="Riley R."/>
            <person name="Ohm R."/>
            <person name="Sun H."/>
            <person name="Tunlid A."/>
            <person name="Henrissat B."/>
            <person name="Grigoriev I.V."/>
            <person name="Hibbett D.S."/>
            <person name="Martin F."/>
        </authorList>
    </citation>
    <scope>NUCLEOTIDE SEQUENCE [LARGE SCALE GENOMIC DNA]</scope>
    <source>
        <strain evidence="7">Marx 270</strain>
    </source>
</reference>
<keyword evidence="3" id="KW-0234">DNA repair</keyword>
<sequence>NATTETKSRSPRKPKVIPQNLEAPHPTLERWREAYDAVKEMCLWVTAPVDTTACDQAAWWKEPDPMVQEQVLCYPHFANASSQTKDEVMHTAVTRVRTAVGESLSEDAVIAAEEAIISEVISKIRFGDGKYSACDGYIKQAAQRLRNNFDSDVPKTVDGLCSLLGVGPKLAILALRVAWNL</sequence>
<dbReference type="SUPFAM" id="SSF48150">
    <property type="entry name" value="DNA-glycosylase"/>
    <property type="match status" value="1"/>
</dbReference>
<evidence type="ECO:0000256" key="2">
    <source>
        <dbReference type="ARBA" id="ARBA00022801"/>
    </source>
</evidence>
<keyword evidence="7" id="KW-1185">Reference proteome</keyword>
<dbReference type="InterPro" id="IPR011257">
    <property type="entry name" value="DNA_glycosylase"/>
</dbReference>
<dbReference type="OrthoDB" id="2099276at2759"/>
<keyword evidence="1" id="KW-0227">DNA damage</keyword>
<accession>A0A0C3PS30</accession>
<dbReference type="STRING" id="870435.A0A0C3PS30"/>
<feature type="region of interest" description="Disordered" evidence="5">
    <location>
        <begin position="1"/>
        <end position="22"/>
    </location>
</feature>
<dbReference type="GO" id="GO:0006289">
    <property type="term" value="P:nucleotide-excision repair"/>
    <property type="evidence" value="ECO:0007669"/>
    <property type="project" value="TreeGrafter"/>
</dbReference>
<evidence type="ECO:0000256" key="1">
    <source>
        <dbReference type="ARBA" id="ARBA00022763"/>
    </source>
</evidence>
<dbReference type="GO" id="GO:0005634">
    <property type="term" value="C:nucleus"/>
    <property type="evidence" value="ECO:0007669"/>
    <property type="project" value="TreeGrafter"/>
</dbReference>
<keyword evidence="2" id="KW-0378">Hydrolase</keyword>
<evidence type="ECO:0000313" key="6">
    <source>
        <dbReference type="EMBL" id="KIO11429.1"/>
    </source>
</evidence>
<keyword evidence="4" id="KW-0326">Glycosidase</keyword>
<dbReference type="HOGENOM" id="CLU_012862_4_2_1"/>
<evidence type="ECO:0000256" key="3">
    <source>
        <dbReference type="ARBA" id="ARBA00023204"/>
    </source>
</evidence>
<dbReference type="GO" id="GO:0006285">
    <property type="term" value="P:base-excision repair, AP site formation"/>
    <property type="evidence" value="ECO:0007669"/>
    <property type="project" value="TreeGrafter"/>
</dbReference>
<feature type="non-terminal residue" evidence="6">
    <location>
        <position position="1"/>
    </location>
</feature>
<evidence type="ECO:0000313" key="7">
    <source>
        <dbReference type="Proteomes" id="UP000054217"/>
    </source>
</evidence>
<dbReference type="AlphaFoldDB" id="A0A0C3PS30"/>